<dbReference type="GO" id="GO:0033063">
    <property type="term" value="C:Rad51B-Rad51C-Rad51D-XRCC2 complex"/>
    <property type="evidence" value="ECO:0007669"/>
    <property type="project" value="TreeGrafter"/>
</dbReference>
<keyword evidence="3" id="KW-0547">Nucleotide-binding</keyword>
<dbReference type="Gene3D" id="3.40.50.300">
    <property type="entry name" value="P-loop containing nucleotide triphosphate hydrolases"/>
    <property type="match status" value="1"/>
</dbReference>
<dbReference type="Proteomes" id="UP001161247">
    <property type="component" value="Chromosome 3"/>
</dbReference>
<dbReference type="CDD" id="cd19489">
    <property type="entry name" value="Rad51D"/>
    <property type="match status" value="1"/>
</dbReference>
<dbReference type="GO" id="GO:0005524">
    <property type="term" value="F:ATP binding"/>
    <property type="evidence" value="ECO:0007669"/>
    <property type="project" value="UniProtKB-KW"/>
</dbReference>
<evidence type="ECO:0000256" key="2">
    <source>
        <dbReference type="ARBA" id="ARBA00007095"/>
    </source>
</evidence>
<dbReference type="Pfam" id="PF08423">
    <property type="entry name" value="Rad51"/>
    <property type="match status" value="1"/>
</dbReference>
<dbReference type="PANTHER" id="PTHR46457:SF1">
    <property type="entry name" value="DNA REPAIR PROTEIN RAD51 HOMOLOG 4"/>
    <property type="match status" value="1"/>
</dbReference>
<keyword evidence="4" id="KW-0227">DNA damage</keyword>
<dbReference type="GO" id="GO:0005657">
    <property type="term" value="C:replication fork"/>
    <property type="evidence" value="ECO:0007669"/>
    <property type="project" value="TreeGrafter"/>
</dbReference>
<evidence type="ECO:0000256" key="8">
    <source>
        <dbReference type="ARBA" id="ARBA00023204"/>
    </source>
</evidence>
<dbReference type="FunFam" id="3.40.50.300:FF:001665">
    <property type="entry name" value="DNA repair protein RAD51 4"/>
    <property type="match status" value="1"/>
</dbReference>
<evidence type="ECO:0000256" key="5">
    <source>
        <dbReference type="ARBA" id="ARBA00022840"/>
    </source>
</evidence>
<evidence type="ECO:0000256" key="1">
    <source>
        <dbReference type="ARBA" id="ARBA00004123"/>
    </source>
</evidence>
<dbReference type="InterPro" id="IPR047323">
    <property type="entry name" value="Rad51D_C"/>
</dbReference>
<dbReference type="InterPro" id="IPR020588">
    <property type="entry name" value="RecA_ATP-bd"/>
</dbReference>
<dbReference type="GO" id="GO:0005815">
    <property type="term" value="C:microtubule organizing center"/>
    <property type="evidence" value="ECO:0007669"/>
    <property type="project" value="TreeGrafter"/>
</dbReference>
<dbReference type="PANTHER" id="PTHR46457">
    <property type="entry name" value="DNA REPAIR PROTEIN RAD51 HOMOLOG 4"/>
    <property type="match status" value="1"/>
</dbReference>
<organism evidence="12 13">
    <name type="scientific">Oldenlandia corymbosa var. corymbosa</name>
    <dbReference type="NCBI Taxonomy" id="529605"/>
    <lineage>
        <taxon>Eukaryota</taxon>
        <taxon>Viridiplantae</taxon>
        <taxon>Streptophyta</taxon>
        <taxon>Embryophyta</taxon>
        <taxon>Tracheophyta</taxon>
        <taxon>Spermatophyta</taxon>
        <taxon>Magnoliopsida</taxon>
        <taxon>eudicotyledons</taxon>
        <taxon>Gunneridae</taxon>
        <taxon>Pentapetalae</taxon>
        <taxon>asterids</taxon>
        <taxon>lamiids</taxon>
        <taxon>Gentianales</taxon>
        <taxon>Rubiaceae</taxon>
        <taxon>Rubioideae</taxon>
        <taxon>Spermacoceae</taxon>
        <taxon>Hedyotis-Oldenlandia complex</taxon>
        <taxon>Oldenlandia</taxon>
    </lineage>
</organism>
<dbReference type="GO" id="GO:0000400">
    <property type="term" value="F:four-way junction DNA binding"/>
    <property type="evidence" value="ECO:0007669"/>
    <property type="project" value="TreeGrafter"/>
</dbReference>
<keyword evidence="6" id="KW-0238">DNA-binding</keyword>
<dbReference type="GO" id="GO:0000724">
    <property type="term" value="P:double-strand break repair via homologous recombination"/>
    <property type="evidence" value="ECO:0007669"/>
    <property type="project" value="TreeGrafter"/>
</dbReference>
<dbReference type="EMBL" id="OX459120">
    <property type="protein sequence ID" value="CAI9097349.1"/>
    <property type="molecule type" value="Genomic_DNA"/>
</dbReference>
<evidence type="ECO:0000256" key="6">
    <source>
        <dbReference type="ARBA" id="ARBA00023125"/>
    </source>
</evidence>
<dbReference type="GO" id="GO:0000723">
    <property type="term" value="P:telomere maintenance"/>
    <property type="evidence" value="ECO:0007669"/>
    <property type="project" value="TreeGrafter"/>
</dbReference>
<evidence type="ECO:0000313" key="12">
    <source>
        <dbReference type="EMBL" id="CAI9097349.1"/>
    </source>
</evidence>
<dbReference type="GO" id="GO:0003697">
    <property type="term" value="F:single-stranded DNA binding"/>
    <property type="evidence" value="ECO:0007669"/>
    <property type="project" value="TreeGrafter"/>
</dbReference>
<comment type="similarity">
    <text evidence="2">Belongs to the RecA family. RAD51 subfamily.</text>
</comment>
<proteinExistence type="inferred from homology"/>
<evidence type="ECO:0000259" key="11">
    <source>
        <dbReference type="PROSITE" id="PS50162"/>
    </source>
</evidence>
<evidence type="ECO:0000256" key="4">
    <source>
        <dbReference type="ARBA" id="ARBA00022763"/>
    </source>
</evidence>
<sequence length="311" mass="34401">MAPLKSLQVDFPIIDSNFQQFCACHGIFSVEDFLVHDLYLLAAFAEEHCTSDRLKQGITQILSIIDSLHQPWLNGLELWEFSQKSNHLVATGCERIDAFLQGGLRLGLLTELVGPSSSGKTQICLQAASSCARTRLGRVIYIDTGNSFSAKRIAYFVCRSHLANSEVDKVVMQILENIYCVPVYDIFTLLDMLHQLLKDLTSQKCCYLRMLIIDSISSLITPVLGGAGTQGHALMASVGFLLKKLAHEHNLAVLMTNHMVAGEGGITKPALGESWKSIPHVRLMLSRNPSSMSILRHPSRAVADRVEFTVF</sequence>
<dbReference type="GO" id="GO:0042148">
    <property type="term" value="P:DNA strand invasion"/>
    <property type="evidence" value="ECO:0007669"/>
    <property type="project" value="TreeGrafter"/>
</dbReference>
<dbReference type="InterPro" id="IPR013632">
    <property type="entry name" value="Rad51_C"/>
</dbReference>
<dbReference type="SUPFAM" id="SSF52540">
    <property type="entry name" value="P-loop containing nucleoside triphosphate hydrolases"/>
    <property type="match status" value="1"/>
</dbReference>
<keyword evidence="7" id="KW-0233">DNA recombination</keyword>
<name>A0AAV1CNZ6_OLDCO</name>
<evidence type="ECO:0000256" key="9">
    <source>
        <dbReference type="ARBA" id="ARBA00023242"/>
    </source>
</evidence>
<dbReference type="InterPro" id="IPR051988">
    <property type="entry name" value="HRR_RAD51_Paralog"/>
</dbReference>
<gene>
    <name evidence="12" type="ORF">OLC1_LOCUS7857</name>
</gene>
<keyword evidence="9" id="KW-0539">Nucleus</keyword>
<keyword evidence="8" id="KW-0234">DNA repair</keyword>
<comment type="subcellular location">
    <subcellularLocation>
        <location evidence="1">Nucleus</location>
    </subcellularLocation>
</comment>
<keyword evidence="5" id="KW-0067">ATP-binding</keyword>
<dbReference type="AlphaFoldDB" id="A0AAV1CNZ6"/>
<dbReference type="GO" id="GO:0140664">
    <property type="term" value="F:ATP-dependent DNA damage sensor activity"/>
    <property type="evidence" value="ECO:0007669"/>
    <property type="project" value="InterPro"/>
</dbReference>
<evidence type="ECO:0000313" key="13">
    <source>
        <dbReference type="Proteomes" id="UP001161247"/>
    </source>
</evidence>
<evidence type="ECO:0000256" key="10">
    <source>
        <dbReference type="ARBA" id="ARBA00056000"/>
    </source>
</evidence>
<accession>A0AAV1CNZ6</accession>
<protein>
    <submittedName>
        <fullName evidence="12">OLC1v1033749C1</fullName>
    </submittedName>
</protein>
<evidence type="ECO:0000256" key="7">
    <source>
        <dbReference type="ARBA" id="ARBA00023172"/>
    </source>
</evidence>
<dbReference type="PROSITE" id="PS50162">
    <property type="entry name" value="RECA_2"/>
    <property type="match status" value="1"/>
</dbReference>
<keyword evidence="13" id="KW-1185">Reference proteome</keyword>
<evidence type="ECO:0000256" key="3">
    <source>
        <dbReference type="ARBA" id="ARBA00022741"/>
    </source>
</evidence>
<comment type="function">
    <text evidence="10">Involved in the homologous recombination repair (HRR) pathway of double-stranded DNA breaks arising during DNA replication or induced by DNA-damaging agents.</text>
</comment>
<reference evidence="12" key="1">
    <citation type="submission" date="2023-03" db="EMBL/GenBank/DDBJ databases">
        <authorList>
            <person name="Julca I."/>
        </authorList>
    </citation>
    <scope>NUCLEOTIDE SEQUENCE</scope>
</reference>
<feature type="domain" description="RecA family profile 1" evidence="11">
    <location>
        <begin position="85"/>
        <end position="259"/>
    </location>
</feature>
<dbReference type="GO" id="GO:0007131">
    <property type="term" value="P:reciprocal meiotic recombination"/>
    <property type="evidence" value="ECO:0007669"/>
    <property type="project" value="TreeGrafter"/>
</dbReference>
<dbReference type="InterPro" id="IPR027417">
    <property type="entry name" value="P-loop_NTPase"/>
</dbReference>